<evidence type="ECO:0000313" key="4">
    <source>
        <dbReference type="Proteomes" id="UP000235392"/>
    </source>
</evidence>
<evidence type="ECO:0000313" key="2">
    <source>
        <dbReference type="EMBL" id="PLW19516.1"/>
    </source>
</evidence>
<dbReference type="AlphaFoldDB" id="A0A2N5T201"/>
<proteinExistence type="predicted"/>
<evidence type="ECO:0000256" key="1">
    <source>
        <dbReference type="SAM" id="MobiDB-lite"/>
    </source>
</evidence>
<name>A0A2N5T201_9BASI</name>
<comment type="caution">
    <text evidence="2">The sequence shown here is derived from an EMBL/GenBank/DDBJ whole genome shotgun (WGS) entry which is preliminary data.</text>
</comment>
<protein>
    <submittedName>
        <fullName evidence="2">Uncharacterized protein</fullName>
    </submittedName>
</protein>
<organism evidence="2 4">
    <name type="scientific">Puccinia coronata f. sp. avenae</name>
    <dbReference type="NCBI Taxonomy" id="200324"/>
    <lineage>
        <taxon>Eukaryota</taxon>
        <taxon>Fungi</taxon>
        <taxon>Dikarya</taxon>
        <taxon>Basidiomycota</taxon>
        <taxon>Pucciniomycotina</taxon>
        <taxon>Pucciniomycetes</taxon>
        <taxon>Pucciniales</taxon>
        <taxon>Pucciniaceae</taxon>
        <taxon>Puccinia</taxon>
    </lineage>
</organism>
<dbReference type="Proteomes" id="UP000235392">
    <property type="component" value="Unassembled WGS sequence"/>
</dbReference>
<reference evidence="2 4" key="1">
    <citation type="submission" date="2017-11" db="EMBL/GenBank/DDBJ databases">
        <title>De novo assembly and phasing of dikaryotic genomes from two isolates of Puccinia coronata f. sp. avenae, the causal agent of oat crown rust.</title>
        <authorList>
            <person name="Miller M.E."/>
            <person name="Zhang Y."/>
            <person name="Omidvar V."/>
            <person name="Sperschneider J."/>
            <person name="Schwessinger B."/>
            <person name="Raley C."/>
            <person name="Palmer J.M."/>
            <person name="Garnica D."/>
            <person name="Upadhyaya N."/>
            <person name="Rathjen J."/>
            <person name="Taylor J.M."/>
            <person name="Park R.F."/>
            <person name="Dodds P.N."/>
            <person name="Hirsch C.D."/>
            <person name="Kianian S.F."/>
            <person name="Figueroa M."/>
        </authorList>
    </citation>
    <scope>NUCLEOTIDE SEQUENCE [LARGE SCALE GENOMIC DNA]</scope>
    <source>
        <strain evidence="2">12SD80</strain>
    </source>
</reference>
<dbReference type="EMBL" id="PGCI01000713">
    <property type="protein sequence ID" value="PLW19516.1"/>
    <property type="molecule type" value="Genomic_DNA"/>
</dbReference>
<gene>
    <name evidence="3" type="ORF">PCASD_09614</name>
    <name evidence="2" type="ORF">PCASD_18945</name>
</gene>
<evidence type="ECO:0000313" key="3">
    <source>
        <dbReference type="EMBL" id="PLW39749.1"/>
    </source>
</evidence>
<sequence length="69" mass="7983">MSKSTYNQSTTTASHPTSSVPEWVRRQRALVYQTFQNLDNKWENYALGNKSYNIVSLDSNQENWIGVLN</sequence>
<dbReference type="EMBL" id="PGCI01000111">
    <property type="protein sequence ID" value="PLW39749.1"/>
    <property type="molecule type" value="Genomic_DNA"/>
</dbReference>
<accession>A0A2N5T201</accession>
<feature type="region of interest" description="Disordered" evidence="1">
    <location>
        <begin position="1"/>
        <end position="20"/>
    </location>
</feature>